<reference evidence="9" key="1">
    <citation type="submission" date="2015-11" db="EMBL/GenBank/DDBJ databases">
        <authorList>
            <person name="Zhang Y."/>
            <person name="Guo Z."/>
        </authorList>
    </citation>
    <scope>NUCLEOTIDE SEQUENCE</scope>
    <source>
        <strain evidence="9">BN30871</strain>
    </source>
</reference>
<dbReference type="GO" id="GO:1990281">
    <property type="term" value="C:efflux pump complex"/>
    <property type="evidence" value="ECO:0007669"/>
    <property type="project" value="TreeGrafter"/>
</dbReference>
<dbReference type="PANTHER" id="PTHR30026:SF20">
    <property type="entry name" value="OUTER MEMBRANE PROTEIN TOLC"/>
    <property type="match status" value="1"/>
</dbReference>
<evidence type="ECO:0000256" key="3">
    <source>
        <dbReference type="ARBA" id="ARBA00022448"/>
    </source>
</evidence>
<evidence type="ECO:0000256" key="8">
    <source>
        <dbReference type="SAM" id="Coils"/>
    </source>
</evidence>
<protein>
    <submittedName>
        <fullName evidence="9">Outer membrane efflux protein</fullName>
    </submittedName>
</protein>
<keyword evidence="8" id="KW-0175">Coiled coil</keyword>
<keyword evidence="6" id="KW-0472">Membrane</keyword>
<keyword evidence="5" id="KW-0812">Transmembrane</keyword>
<dbReference type="GO" id="GO:0015562">
    <property type="term" value="F:efflux transmembrane transporter activity"/>
    <property type="evidence" value="ECO:0007669"/>
    <property type="project" value="InterPro"/>
</dbReference>
<comment type="subcellular location">
    <subcellularLocation>
        <location evidence="1">Cell outer membrane</location>
    </subcellularLocation>
</comment>
<dbReference type="EMBL" id="FAXN01000046">
    <property type="protein sequence ID" value="CUV65793.1"/>
    <property type="molecule type" value="Genomic_DNA"/>
</dbReference>
<dbReference type="SUPFAM" id="SSF56954">
    <property type="entry name" value="Outer membrane efflux proteins (OEP)"/>
    <property type="match status" value="1"/>
</dbReference>
<comment type="similarity">
    <text evidence="2">Belongs to the outer membrane factor (OMF) (TC 1.B.17) family.</text>
</comment>
<keyword evidence="3" id="KW-0813">Transport</keyword>
<evidence type="ECO:0000256" key="2">
    <source>
        <dbReference type="ARBA" id="ARBA00007613"/>
    </source>
</evidence>
<evidence type="ECO:0000256" key="5">
    <source>
        <dbReference type="ARBA" id="ARBA00022692"/>
    </source>
</evidence>
<organism evidence="9">
    <name type="scientific">Sulfurovum sp. enrichment culture clone C5</name>
    <dbReference type="NCBI Taxonomy" id="497650"/>
    <lineage>
        <taxon>Bacteria</taxon>
        <taxon>Pseudomonadati</taxon>
        <taxon>Campylobacterota</taxon>
        <taxon>Epsilonproteobacteria</taxon>
        <taxon>Campylobacterales</taxon>
        <taxon>Sulfurovaceae</taxon>
        <taxon>Sulfurovum</taxon>
        <taxon>environmental samples</taxon>
    </lineage>
</organism>
<dbReference type="InterPro" id="IPR003423">
    <property type="entry name" value="OMP_efflux"/>
</dbReference>
<name>A0A0S4XPX5_9BACT</name>
<evidence type="ECO:0000256" key="7">
    <source>
        <dbReference type="ARBA" id="ARBA00023237"/>
    </source>
</evidence>
<dbReference type="Pfam" id="PF02321">
    <property type="entry name" value="OEP"/>
    <property type="match status" value="1"/>
</dbReference>
<accession>A0A0S4XPX5</accession>
<keyword evidence="7" id="KW-0998">Cell outer membrane</keyword>
<proteinExistence type="inferred from homology"/>
<evidence type="ECO:0000256" key="4">
    <source>
        <dbReference type="ARBA" id="ARBA00022452"/>
    </source>
</evidence>
<dbReference type="AlphaFoldDB" id="A0A0S4XPX5"/>
<keyword evidence="4" id="KW-1134">Transmembrane beta strand</keyword>
<dbReference type="GO" id="GO:0015288">
    <property type="term" value="F:porin activity"/>
    <property type="evidence" value="ECO:0007669"/>
    <property type="project" value="TreeGrafter"/>
</dbReference>
<dbReference type="InterPro" id="IPR051906">
    <property type="entry name" value="TolC-like"/>
</dbReference>
<sequence length="450" mass="51144">MKMGRYLIIVFFAFPLWGGEVNLELKEALNILKQKNLEIKIAQFDSEMKKIESKLPNAMRFGKIDVTLSAMRSDDAGNVFGFKLQSREATFGDFGAGEFNPADPNVLLIQPYDLNYPKARNHYLTKVAYQVPIFTGGKITAYSNIAHKLYEMSKIDKEKVVAQKVFETKKTFHDITLIENYITNLSSINNNINRLESIVKEMVKEGYAIQTDLLEVQAHKADAQSMLIQAKLNREVAYQYLSFLLSTEVESIKKVNEMASLNIPTKKEIETNSFDIQKALIGLEITEDAVWIQRASFFPTIGAFVEYGSADNVIFNDFSEKDFYTIGVQASWNIFNGFSDSLNLQKAKIENYKTIAQIEMAKSGTELKVKRLQSEALGSLEMVRSDEVRLKYASQIYENYLAKYKEGMIPIGDVLVKQSKELEVLLKLLTTKNNYNAKAFELDTIIKQGE</sequence>
<evidence type="ECO:0000313" key="9">
    <source>
        <dbReference type="EMBL" id="CUV65793.1"/>
    </source>
</evidence>
<dbReference type="Gene3D" id="1.20.1600.10">
    <property type="entry name" value="Outer membrane efflux proteins (OEP)"/>
    <property type="match status" value="1"/>
</dbReference>
<dbReference type="GO" id="GO:0009279">
    <property type="term" value="C:cell outer membrane"/>
    <property type="evidence" value="ECO:0007669"/>
    <property type="project" value="UniProtKB-SubCell"/>
</dbReference>
<gene>
    <name evidence="9" type="ORF">BN3087_450023</name>
</gene>
<evidence type="ECO:0000256" key="1">
    <source>
        <dbReference type="ARBA" id="ARBA00004442"/>
    </source>
</evidence>
<evidence type="ECO:0000256" key="6">
    <source>
        <dbReference type="ARBA" id="ARBA00023136"/>
    </source>
</evidence>
<feature type="coiled-coil region" evidence="8">
    <location>
        <begin position="178"/>
        <end position="205"/>
    </location>
</feature>
<dbReference type="PANTHER" id="PTHR30026">
    <property type="entry name" value="OUTER MEMBRANE PROTEIN TOLC"/>
    <property type="match status" value="1"/>
</dbReference>